<evidence type="ECO:0000256" key="2">
    <source>
        <dbReference type="ARBA" id="ARBA00023134"/>
    </source>
</evidence>
<organism evidence="3 4">
    <name type="scientific">Tegillarca granosa</name>
    <name type="common">Malaysian cockle</name>
    <name type="synonym">Anadara granosa</name>
    <dbReference type="NCBI Taxonomy" id="220873"/>
    <lineage>
        <taxon>Eukaryota</taxon>
        <taxon>Metazoa</taxon>
        <taxon>Spiralia</taxon>
        <taxon>Lophotrochozoa</taxon>
        <taxon>Mollusca</taxon>
        <taxon>Bivalvia</taxon>
        <taxon>Autobranchia</taxon>
        <taxon>Pteriomorphia</taxon>
        <taxon>Arcoida</taxon>
        <taxon>Arcoidea</taxon>
        <taxon>Arcidae</taxon>
        <taxon>Tegillarca</taxon>
    </lineage>
</organism>
<evidence type="ECO:0000313" key="3">
    <source>
        <dbReference type="EMBL" id="KAJ8319231.1"/>
    </source>
</evidence>
<protein>
    <submittedName>
        <fullName evidence="3">Uncharacterized protein</fullName>
    </submittedName>
</protein>
<dbReference type="InterPro" id="IPR005225">
    <property type="entry name" value="Small_GTP-bd"/>
</dbReference>
<sequence>MGGTSSVQLAMLGLDSAGKTTLLYRLKFDQYTETSQTIGFNCEKIMGVTERTKGILFKIWDAGGQDKIRPLWRSYTSELPAGQVWSTQATCAVTGEGLMEAMDLMCELIEKRKKTKKKR</sequence>
<dbReference type="PANTHER" id="PTHR11711">
    <property type="entry name" value="ADP RIBOSYLATION FACTOR-RELATED"/>
    <property type="match status" value="1"/>
</dbReference>
<dbReference type="Proteomes" id="UP001217089">
    <property type="component" value="Unassembled WGS sequence"/>
</dbReference>
<dbReference type="InterPro" id="IPR006689">
    <property type="entry name" value="Small_GTPase_ARF/SAR"/>
</dbReference>
<reference evidence="3 4" key="1">
    <citation type="submission" date="2022-12" db="EMBL/GenBank/DDBJ databases">
        <title>Chromosome-level genome of Tegillarca granosa.</title>
        <authorList>
            <person name="Kim J."/>
        </authorList>
    </citation>
    <scope>NUCLEOTIDE SEQUENCE [LARGE SCALE GENOMIC DNA]</scope>
    <source>
        <strain evidence="3">Teg-2019</strain>
        <tissue evidence="3">Adductor muscle</tissue>
    </source>
</reference>
<dbReference type="InterPro" id="IPR024156">
    <property type="entry name" value="Small_GTPase_ARF"/>
</dbReference>
<keyword evidence="1" id="KW-0547">Nucleotide-binding</keyword>
<dbReference type="Pfam" id="PF00025">
    <property type="entry name" value="Arf"/>
    <property type="match status" value="1"/>
</dbReference>
<dbReference type="SUPFAM" id="SSF52540">
    <property type="entry name" value="P-loop containing nucleoside triphosphate hydrolases"/>
    <property type="match status" value="1"/>
</dbReference>
<dbReference type="EMBL" id="JARBDR010000214">
    <property type="protein sequence ID" value="KAJ8319231.1"/>
    <property type="molecule type" value="Genomic_DNA"/>
</dbReference>
<keyword evidence="2" id="KW-0342">GTP-binding</keyword>
<comment type="caution">
    <text evidence="3">The sequence shown here is derived from an EMBL/GenBank/DDBJ whole genome shotgun (WGS) entry which is preliminary data.</text>
</comment>
<dbReference type="Gene3D" id="3.40.50.300">
    <property type="entry name" value="P-loop containing nucleotide triphosphate hydrolases"/>
    <property type="match status" value="1"/>
</dbReference>
<evidence type="ECO:0000256" key="1">
    <source>
        <dbReference type="ARBA" id="ARBA00022741"/>
    </source>
</evidence>
<dbReference type="InterPro" id="IPR027417">
    <property type="entry name" value="P-loop_NTPase"/>
</dbReference>
<dbReference type="SMART" id="SM00177">
    <property type="entry name" value="ARF"/>
    <property type="match status" value="1"/>
</dbReference>
<gene>
    <name evidence="3" type="ORF">KUTeg_004322</name>
</gene>
<keyword evidence="4" id="KW-1185">Reference proteome</keyword>
<name>A0ABQ9FR65_TEGGR</name>
<evidence type="ECO:0000313" key="4">
    <source>
        <dbReference type="Proteomes" id="UP001217089"/>
    </source>
</evidence>
<proteinExistence type="predicted"/>
<dbReference type="NCBIfam" id="TIGR00231">
    <property type="entry name" value="small_GTP"/>
    <property type="match status" value="1"/>
</dbReference>
<accession>A0ABQ9FR65</accession>